<sequence length="57" mass="6429">MLTDHERLLLNGIDKGELTELLRLNGLRLGDIGSPKKRHSTVIRSDVAFISERFLPS</sequence>
<organism evidence="1 2">
    <name type="scientific">Cohnella silvisoli</name>
    <dbReference type="NCBI Taxonomy" id="2873699"/>
    <lineage>
        <taxon>Bacteria</taxon>
        <taxon>Bacillati</taxon>
        <taxon>Bacillota</taxon>
        <taxon>Bacilli</taxon>
        <taxon>Bacillales</taxon>
        <taxon>Paenibacillaceae</taxon>
        <taxon>Cohnella</taxon>
    </lineage>
</organism>
<name>A0ABV1KNX9_9BACL</name>
<gene>
    <name evidence="1" type="ORF">QJS35_05040</name>
</gene>
<dbReference type="RefSeq" id="WP_232183479.1">
    <property type="nucleotide sequence ID" value="NZ_JAIOAP010000002.1"/>
</dbReference>
<reference evidence="1 2" key="1">
    <citation type="journal article" date="2023" name="Genome Announc.">
        <title>Pan-Genome Analyses of the Genus Cohnella and Proposal of the Novel Species Cohnella silvisoli sp. nov., Isolated from Forest Soil.</title>
        <authorList>
            <person name="Wang C."/>
            <person name="Mao L."/>
            <person name="Bao G."/>
            <person name="Zhu H."/>
        </authorList>
    </citation>
    <scope>NUCLEOTIDE SEQUENCE [LARGE SCALE GENOMIC DNA]</scope>
    <source>
        <strain evidence="1 2">NL03-T5-1</strain>
    </source>
</reference>
<comment type="caution">
    <text evidence="1">The sequence shown here is derived from an EMBL/GenBank/DDBJ whole genome shotgun (WGS) entry which is preliminary data.</text>
</comment>
<protein>
    <recommendedName>
        <fullName evidence="3">DUF421 domain-containing protein</fullName>
    </recommendedName>
</protein>
<evidence type="ECO:0000313" key="2">
    <source>
        <dbReference type="Proteomes" id="UP001493487"/>
    </source>
</evidence>
<evidence type="ECO:0000313" key="1">
    <source>
        <dbReference type="EMBL" id="MEQ4481758.1"/>
    </source>
</evidence>
<keyword evidence="2" id="KW-1185">Reference proteome</keyword>
<dbReference type="Proteomes" id="UP001493487">
    <property type="component" value="Unassembled WGS sequence"/>
</dbReference>
<evidence type="ECO:0008006" key="3">
    <source>
        <dbReference type="Google" id="ProtNLM"/>
    </source>
</evidence>
<accession>A0ABV1KNX9</accession>
<dbReference type="EMBL" id="JASKHM010000002">
    <property type="protein sequence ID" value="MEQ4481758.1"/>
    <property type="molecule type" value="Genomic_DNA"/>
</dbReference>
<proteinExistence type="predicted"/>